<comment type="caution">
    <text evidence="2">The sequence shown here is derived from an EMBL/GenBank/DDBJ whole genome shotgun (WGS) entry which is preliminary data.</text>
</comment>
<feature type="signal peptide" evidence="1">
    <location>
        <begin position="1"/>
        <end position="19"/>
    </location>
</feature>
<dbReference type="Gramene" id="Psat02G0014900-T1">
    <property type="protein sequence ID" value="KAI5432735.1"/>
    <property type="gene ID" value="KIW84_020149"/>
</dbReference>
<keyword evidence="3" id="KW-1185">Reference proteome</keyword>
<protein>
    <submittedName>
        <fullName evidence="2">Uncharacterized protein</fullName>
    </submittedName>
</protein>
<reference evidence="2 3" key="1">
    <citation type="journal article" date="2022" name="Nat. Genet.">
        <title>Improved pea reference genome and pan-genome highlight genomic features and evolutionary characteristics.</title>
        <authorList>
            <person name="Yang T."/>
            <person name="Liu R."/>
            <person name="Luo Y."/>
            <person name="Hu S."/>
            <person name="Wang D."/>
            <person name="Wang C."/>
            <person name="Pandey M.K."/>
            <person name="Ge S."/>
            <person name="Xu Q."/>
            <person name="Li N."/>
            <person name="Li G."/>
            <person name="Huang Y."/>
            <person name="Saxena R.K."/>
            <person name="Ji Y."/>
            <person name="Li M."/>
            <person name="Yan X."/>
            <person name="He Y."/>
            <person name="Liu Y."/>
            <person name="Wang X."/>
            <person name="Xiang C."/>
            <person name="Varshney R.K."/>
            <person name="Ding H."/>
            <person name="Gao S."/>
            <person name="Zong X."/>
        </authorList>
    </citation>
    <scope>NUCLEOTIDE SEQUENCE [LARGE SCALE GENOMIC DNA]</scope>
    <source>
        <strain evidence="2 3">cv. Zhongwan 6</strain>
    </source>
</reference>
<name>A0A9D4Y8W3_PEA</name>
<feature type="chain" id="PRO_5039324761" evidence="1">
    <location>
        <begin position="20"/>
        <end position="157"/>
    </location>
</feature>
<gene>
    <name evidence="2" type="ORF">KIW84_020149</name>
</gene>
<evidence type="ECO:0000313" key="2">
    <source>
        <dbReference type="EMBL" id="KAI5432735.1"/>
    </source>
</evidence>
<dbReference type="AlphaFoldDB" id="A0A9D4Y8W3"/>
<dbReference type="EMBL" id="JAMSHJ010000002">
    <property type="protein sequence ID" value="KAI5432735.1"/>
    <property type="molecule type" value="Genomic_DNA"/>
</dbReference>
<dbReference type="Proteomes" id="UP001058974">
    <property type="component" value="Chromosome 2"/>
</dbReference>
<keyword evidence="1" id="KW-0732">Signal</keyword>
<organism evidence="2 3">
    <name type="scientific">Pisum sativum</name>
    <name type="common">Garden pea</name>
    <name type="synonym">Lathyrus oleraceus</name>
    <dbReference type="NCBI Taxonomy" id="3888"/>
    <lineage>
        <taxon>Eukaryota</taxon>
        <taxon>Viridiplantae</taxon>
        <taxon>Streptophyta</taxon>
        <taxon>Embryophyta</taxon>
        <taxon>Tracheophyta</taxon>
        <taxon>Spermatophyta</taxon>
        <taxon>Magnoliopsida</taxon>
        <taxon>eudicotyledons</taxon>
        <taxon>Gunneridae</taxon>
        <taxon>Pentapetalae</taxon>
        <taxon>rosids</taxon>
        <taxon>fabids</taxon>
        <taxon>Fabales</taxon>
        <taxon>Fabaceae</taxon>
        <taxon>Papilionoideae</taxon>
        <taxon>50 kb inversion clade</taxon>
        <taxon>NPAAA clade</taxon>
        <taxon>Hologalegina</taxon>
        <taxon>IRL clade</taxon>
        <taxon>Fabeae</taxon>
        <taxon>Lathyrus</taxon>
    </lineage>
</organism>
<evidence type="ECO:0000256" key="1">
    <source>
        <dbReference type="SAM" id="SignalP"/>
    </source>
</evidence>
<proteinExistence type="predicted"/>
<evidence type="ECO:0000313" key="3">
    <source>
        <dbReference type="Proteomes" id="UP001058974"/>
    </source>
</evidence>
<sequence length="157" mass="17701">MVERLVLLTLVLLFTLLLGFPPNMITSHLGFPIKNMKYPRPIPNTNPHPYPIATGFHLNPSFSSSQSLLGEGGECCSGPHCFDNGNPHSSKFPSYDSFENVLNCFPLGISPTRWLLERFKTSRLLRFVNSEGIIPINIFEERSNHSKFVKFPMDCGM</sequence>
<accession>A0A9D4Y8W3</accession>